<evidence type="ECO:0000256" key="4">
    <source>
        <dbReference type="ARBA" id="ARBA00022833"/>
    </source>
</evidence>
<reference evidence="10 12" key="2">
    <citation type="submission" date="2018-02" db="EMBL/GenBank/DDBJ databases">
        <title>Draft genome sequences of Elsinoe sp., causing black scab on jojoba.</title>
        <authorList>
            <person name="Stodart B."/>
            <person name="Jeffress S."/>
            <person name="Ash G."/>
            <person name="Arun Chinnappa K."/>
        </authorList>
    </citation>
    <scope>NUCLEOTIDE SEQUENCE [LARGE SCALE GENOMIC DNA]</scope>
    <source>
        <strain evidence="10 12">Hillstone_2</strain>
    </source>
</reference>
<dbReference type="InterPro" id="IPR020843">
    <property type="entry name" value="ER"/>
</dbReference>
<proteinExistence type="inferred from homology"/>
<dbReference type="Gene3D" id="3.90.180.10">
    <property type="entry name" value="Medium-chain alcohol dehydrogenases, catalytic domain"/>
    <property type="match status" value="1"/>
</dbReference>
<evidence type="ECO:0000256" key="6">
    <source>
        <dbReference type="ARBA" id="ARBA00023027"/>
    </source>
</evidence>
<dbReference type="InterPro" id="IPR013149">
    <property type="entry name" value="ADH-like_C"/>
</dbReference>
<name>A0A2P7Z225_9PEZI</name>
<dbReference type="InterPro" id="IPR036291">
    <property type="entry name" value="NAD(P)-bd_dom_sf"/>
</dbReference>
<dbReference type="FunFam" id="3.40.50.720:FF:000039">
    <property type="entry name" value="Alcohol dehydrogenase AdhP"/>
    <property type="match status" value="1"/>
</dbReference>
<dbReference type="GO" id="GO:0004022">
    <property type="term" value="F:alcohol dehydrogenase (NAD+) activity"/>
    <property type="evidence" value="ECO:0007669"/>
    <property type="project" value="TreeGrafter"/>
</dbReference>
<dbReference type="AlphaFoldDB" id="A0A2P7Z225"/>
<dbReference type="Proteomes" id="UP000308133">
    <property type="component" value="Unassembled WGS sequence"/>
</dbReference>
<protein>
    <submittedName>
        <fullName evidence="9">Alcohol dehydrogenase 4, mitochondrial</fullName>
    </submittedName>
    <submittedName>
        <fullName evidence="10">Alcohol dehydrogenase-like protein 6</fullName>
    </submittedName>
</protein>
<dbReference type="PROSITE" id="PS00059">
    <property type="entry name" value="ADH_ZINC"/>
    <property type="match status" value="1"/>
</dbReference>
<dbReference type="Gene3D" id="3.40.50.720">
    <property type="entry name" value="NAD(P)-binding Rossmann-like Domain"/>
    <property type="match status" value="1"/>
</dbReference>
<keyword evidence="11" id="KW-1185">Reference proteome</keyword>
<evidence type="ECO:0000256" key="1">
    <source>
        <dbReference type="ARBA" id="ARBA00001947"/>
    </source>
</evidence>
<evidence type="ECO:0000313" key="11">
    <source>
        <dbReference type="Proteomes" id="UP000243723"/>
    </source>
</evidence>
<reference evidence="9 11" key="1">
    <citation type="submission" date="2017-05" db="EMBL/GenBank/DDBJ databases">
        <title>Draft genome sequence of Elsinoe australis.</title>
        <authorList>
            <person name="Cheng Q."/>
        </authorList>
    </citation>
    <scope>NUCLEOTIDE SEQUENCE [LARGE SCALE GENOMIC DNA]</scope>
    <source>
        <strain evidence="9 11">NL1</strain>
    </source>
</reference>
<evidence type="ECO:0000313" key="9">
    <source>
        <dbReference type="EMBL" id="PSK42258.1"/>
    </source>
</evidence>
<dbReference type="OrthoDB" id="1879366at2759"/>
<dbReference type="InterPro" id="IPR013154">
    <property type="entry name" value="ADH-like_N"/>
</dbReference>
<organism evidence="9 11">
    <name type="scientific">Elsinoe australis</name>
    <dbReference type="NCBI Taxonomy" id="40998"/>
    <lineage>
        <taxon>Eukaryota</taxon>
        <taxon>Fungi</taxon>
        <taxon>Dikarya</taxon>
        <taxon>Ascomycota</taxon>
        <taxon>Pezizomycotina</taxon>
        <taxon>Dothideomycetes</taxon>
        <taxon>Dothideomycetidae</taxon>
        <taxon>Myriangiales</taxon>
        <taxon>Elsinoaceae</taxon>
        <taxon>Elsinoe</taxon>
    </lineage>
</organism>
<dbReference type="InterPro" id="IPR002328">
    <property type="entry name" value="ADH_Zn_CS"/>
</dbReference>
<feature type="domain" description="Enoyl reductase (ER)" evidence="8">
    <location>
        <begin position="21"/>
        <end position="357"/>
    </location>
</feature>
<dbReference type="SUPFAM" id="SSF50129">
    <property type="entry name" value="GroES-like"/>
    <property type="match status" value="1"/>
</dbReference>
<evidence type="ECO:0000313" key="10">
    <source>
        <dbReference type="EMBL" id="TKX20632.1"/>
    </source>
</evidence>
<dbReference type="SMART" id="SM00829">
    <property type="entry name" value="PKS_ER"/>
    <property type="match status" value="1"/>
</dbReference>
<evidence type="ECO:0000256" key="5">
    <source>
        <dbReference type="ARBA" id="ARBA00023002"/>
    </source>
</evidence>
<evidence type="ECO:0000259" key="8">
    <source>
        <dbReference type="SMART" id="SM00829"/>
    </source>
</evidence>
<dbReference type="PANTHER" id="PTHR42940">
    <property type="entry name" value="ALCOHOL DEHYDROGENASE 1-RELATED"/>
    <property type="match status" value="1"/>
</dbReference>
<evidence type="ECO:0000313" key="12">
    <source>
        <dbReference type="Proteomes" id="UP000308133"/>
    </source>
</evidence>
<gene>
    <name evidence="9" type="ORF">B9Z65_4172</name>
    <name evidence="10" type="ORF">C1H76_7018</name>
</gene>
<dbReference type="Pfam" id="PF00107">
    <property type="entry name" value="ADH_zinc_N"/>
    <property type="match status" value="1"/>
</dbReference>
<comment type="caution">
    <text evidence="9">The sequence shown here is derived from an EMBL/GenBank/DDBJ whole genome shotgun (WGS) entry which is preliminary data.</text>
</comment>
<keyword evidence="4 7" id="KW-0862">Zinc</keyword>
<dbReference type="InterPro" id="IPR011032">
    <property type="entry name" value="GroES-like_sf"/>
</dbReference>
<dbReference type="EMBL" id="NHZQ01000335">
    <property type="protein sequence ID" value="PSK42258.1"/>
    <property type="molecule type" value="Genomic_DNA"/>
</dbReference>
<evidence type="ECO:0000256" key="2">
    <source>
        <dbReference type="ARBA" id="ARBA00008072"/>
    </source>
</evidence>
<dbReference type="GO" id="GO:0008270">
    <property type="term" value="F:zinc ion binding"/>
    <property type="evidence" value="ECO:0007669"/>
    <property type="project" value="InterPro"/>
</dbReference>
<comment type="similarity">
    <text evidence="2 7">Belongs to the zinc-containing alcohol dehydrogenase family.</text>
</comment>
<comment type="cofactor">
    <cofactor evidence="1 7">
        <name>Zn(2+)</name>
        <dbReference type="ChEBI" id="CHEBI:29105"/>
    </cofactor>
</comment>
<evidence type="ECO:0000256" key="3">
    <source>
        <dbReference type="ARBA" id="ARBA00022723"/>
    </source>
</evidence>
<keyword evidence="3 7" id="KW-0479">Metal-binding</keyword>
<keyword evidence="5" id="KW-0560">Oxidoreductase</keyword>
<dbReference type="Proteomes" id="UP000243723">
    <property type="component" value="Unassembled WGS sequence"/>
</dbReference>
<dbReference type="PANTHER" id="PTHR42940:SF1">
    <property type="entry name" value="ENOYL REDUCTASE (ER) DOMAIN-CONTAINING PROTEIN"/>
    <property type="match status" value="1"/>
</dbReference>
<dbReference type="GO" id="GO:0005737">
    <property type="term" value="C:cytoplasm"/>
    <property type="evidence" value="ECO:0007669"/>
    <property type="project" value="TreeGrafter"/>
</dbReference>
<evidence type="ECO:0000256" key="7">
    <source>
        <dbReference type="RuleBase" id="RU361277"/>
    </source>
</evidence>
<sequence length="361" mass="38166">MSEQKYDIPAQCKAGVVVNEGPDFHVEVVDVDVPKPGPNDLLIRLNTTGLCYSDIHFMLGDLGMPPMSTFGVRSPGHEGAGVVVAMGDNVSGWKLGDRAGMKPVYDVCHQCELCWGDKETYCEKAIHTGLLVTGSYQQYIVHPARYASPIPDGVDDIIAGPIMCSASTIYRSIVESELRPGDIACFPGGGGGVGIQGVQLAKAMGLRPIVVDSGDSKRDLCTKMGAEAFIDFKTVPDVAEAVVQAADGIGAHGVFVTAPSAYNGAIGLTGKRVGAKVMCIGLPSKGTVNLGTDPSVFAFRNLTVKGTLVGSMRDTAIALDFAKRGLLKQICEVVPLKEMPDAVQRLRRGEVAGRIVVDFNK</sequence>
<keyword evidence="6" id="KW-0520">NAD</keyword>
<dbReference type="EMBL" id="PTQR01000086">
    <property type="protein sequence ID" value="TKX20632.1"/>
    <property type="molecule type" value="Genomic_DNA"/>
</dbReference>
<dbReference type="Pfam" id="PF08240">
    <property type="entry name" value="ADH_N"/>
    <property type="match status" value="1"/>
</dbReference>
<dbReference type="CDD" id="cd08297">
    <property type="entry name" value="CAD3"/>
    <property type="match status" value="1"/>
</dbReference>
<dbReference type="STRING" id="40998.A0A2P7Z225"/>
<accession>A0A2P7Z225</accession>
<dbReference type="SUPFAM" id="SSF51735">
    <property type="entry name" value="NAD(P)-binding Rossmann-fold domains"/>
    <property type="match status" value="1"/>
</dbReference>